<dbReference type="Pfam" id="PF01769">
    <property type="entry name" value="MgtE"/>
    <property type="match status" value="1"/>
</dbReference>
<evidence type="ECO:0000256" key="5">
    <source>
        <dbReference type="ARBA" id="ARBA00022842"/>
    </source>
</evidence>
<reference evidence="10" key="1">
    <citation type="journal article" date="2014" name="Front. Microbiol.">
        <title>High frequency of phylogenetically diverse reductive dehalogenase-homologous genes in deep subseafloor sedimentary metagenomes.</title>
        <authorList>
            <person name="Kawai M."/>
            <person name="Futagami T."/>
            <person name="Toyoda A."/>
            <person name="Takaki Y."/>
            <person name="Nishi S."/>
            <person name="Hori S."/>
            <person name="Arai W."/>
            <person name="Tsubouchi T."/>
            <person name="Morono Y."/>
            <person name="Uchiyama I."/>
            <person name="Ito T."/>
            <person name="Fujiyama A."/>
            <person name="Inagaki F."/>
            <person name="Takami H."/>
        </authorList>
    </citation>
    <scope>NUCLEOTIDE SEQUENCE</scope>
    <source>
        <strain evidence="10">Expedition CK06-06</strain>
    </source>
</reference>
<dbReference type="PANTHER" id="PTHR41394:SF5">
    <property type="entry name" value="SLC41A_MGTE INTEGRAL MEMBRANE DOMAIN-CONTAINING PROTEIN"/>
    <property type="match status" value="1"/>
</dbReference>
<comment type="subcellular location">
    <subcellularLocation>
        <location evidence="1">Membrane</location>
        <topology evidence="1">Multi-pass membrane protein</topology>
    </subcellularLocation>
</comment>
<keyword evidence="3" id="KW-0813">Transport</keyword>
<dbReference type="InterPro" id="IPR036739">
    <property type="entry name" value="SLC41_membr_dom_sf"/>
</dbReference>
<dbReference type="InterPro" id="IPR006667">
    <property type="entry name" value="SLC41_membr_dom"/>
</dbReference>
<evidence type="ECO:0000259" key="9">
    <source>
        <dbReference type="Pfam" id="PF01769"/>
    </source>
</evidence>
<gene>
    <name evidence="10" type="ORF">S12H4_47535</name>
</gene>
<feature type="transmembrane region" description="Helical" evidence="8">
    <location>
        <begin position="61"/>
        <end position="83"/>
    </location>
</feature>
<organism evidence="10">
    <name type="scientific">marine sediment metagenome</name>
    <dbReference type="NCBI Taxonomy" id="412755"/>
    <lineage>
        <taxon>unclassified sequences</taxon>
        <taxon>metagenomes</taxon>
        <taxon>ecological metagenomes</taxon>
    </lineage>
</organism>
<evidence type="ECO:0000256" key="6">
    <source>
        <dbReference type="ARBA" id="ARBA00022989"/>
    </source>
</evidence>
<comment type="similarity">
    <text evidence="2">Belongs to the SLC41A transporter family.</text>
</comment>
<feature type="domain" description="SLC41A/MgtE integral membrane" evidence="9">
    <location>
        <begin position="2"/>
        <end position="83"/>
    </location>
</feature>
<comment type="caution">
    <text evidence="10">The sequence shown here is derived from an EMBL/GenBank/DDBJ whole genome shotgun (WGS) entry which is preliminary data.</text>
</comment>
<accession>X1VCB4</accession>
<keyword evidence="5" id="KW-0460">Magnesium</keyword>
<dbReference type="EMBL" id="BARW01029605">
    <property type="protein sequence ID" value="GAJ11311.1"/>
    <property type="molecule type" value="Genomic_DNA"/>
</dbReference>
<keyword evidence="6 8" id="KW-1133">Transmembrane helix</keyword>
<feature type="transmembrane region" description="Helical" evidence="8">
    <location>
        <begin position="26"/>
        <end position="49"/>
    </location>
</feature>
<evidence type="ECO:0000313" key="10">
    <source>
        <dbReference type="EMBL" id="GAJ11311.1"/>
    </source>
</evidence>
<sequence>MGLILGLICGLGIGIAAQFWPDASPLFGFVVGIAMFIALAGATTFGALLPALFKRLNIDPAVAAGPLATTVIDIAAVAIYLGLATMLLRFLV</sequence>
<evidence type="ECO:0000256" key="2">
    <source>
        <dbReference type="ARBA" id="ARBA00009749"/>
    </source>
</evidence>
<evidence type="ECO:0000256" key="3">
    <source>
        <dbReference type="ARBA" id="ARBA00022448"/>
    </source>
</evidence>
<evidence type="ECO:0000256" key="4">
    <source>
        <dbReference type="ARBA" id="ARBA00022692"/>
    </source>
</evidence>
<dbReference type="GO" id="GO:0008324">
    <property type="term" value="F:monoatomic cation transmembrane transporter activity"/>
    <property type="evidence" value="ECO:0007669"/>
    <property type="project" value="InterPro"/>
</dbReference>
<evidence type="ECO:0000256" key="7">
    <source>
        <dbReference type="ARBA" id="ARBA00023136"/>
    </source>
</evidence>
<dbReference type="GO" id="GO:0016020">
    <property type="term" value="C:membrane"/>
    <property type="evidence" value="ECO:0007669"/>
    <property type="project" value="UniProtKB-SubCell"/>
</dbReference>
<protein>
    <recommendedName>
        <fullName evidence="9">SLC41A/MgtE integral membrane domain-containing protein</fullName>
    </recommendedName>
</protein>
<dbReference type="PANTHER" id="PTHR41394">
    <property type="entry name" value="MAGNESIUM TRANSPORTER MGTE"/>
    <property type="match status" value="1"/>
</dbReference>
<dbReference type="SUPFAM" id="SSF161093">
    <property type="entry name" value="MgtE membrane domain-like"/>
    <property type="match status" value="1"/>
</dbReference>
<dbReference type="Gene3D" id="1.10.357.20">
    <property type="entry name" value="SLC41 divalent cation transporters, integral membrane domain"/>
    <property type="match status" value="1"/>
</dbReference>
<dbReference type="AlphaFoldDB" id="X1VCB4"/>
<keyword evidence="4 8" id="KW-0812">Transmembrane</keyword>
<proteinExistence type="inferred from homology"/>
<evidence type="ECO:0000256" key="8">
    <source>
        <dbReference type="SAM" id="Phobius"/>
    </source>
</evidence>
<evidence type="ECO:0000256" key="1">
    <source>
        <dbReference type="ARBA" id="ARBA00004141"/>
    </source>
</evidence>
<keyword evidence="7 8" id="KW-0472">Membrane</keyword>
<name>X1VCB4_9ZZZZ</name>